<dbReference type="PANTHER" id="PTHR24193">
    <property type="entry name" value="ANKYRIN REPEAT PROTEIN"/>
    <property type="match status" value="1"/>
</dbReference>
<organism evidence="4">
    <name type="scientific">Penicillium chrysogenum</name>
    <name type="common">Penicillium notatum</name>
    <dbReference type="NCBI Taxonomy" id="5076"/>
    <lineage>
        <taxon>Eukaryota</taxon>
        <taxon>Fungi</taxon>
        <taxon>Dikarya</taxon>
        <taxon>Ascomycota</taxon>
        <taxon>Pezizomycotina</taxon>
        <taxon>Eurotiomycetes</taxon>
        <taxon>Eurotiomycetidae</taxon>
        <taxon>Eurotiales</taxon>
        <taxon>Aspergillaceae</taxon>
        <taxon>Penicillium</taxon>
        <taxon>Penicillium chrysogenum species complex</taxon>
    </lineage>
</organism>
<sequence>MSIENLPTELIILITSLLPCESSLAALALANRRLCAICNPCLYQYNVLHGNSSALNWAAENDRIDTLQKALDAGAPLLTEQPSGKDRSILFGPYPISLATRGHTNIVKFMIDRGVSSNITAPGCLTPLGLAASASHASLVKYLLRAGARQGIENALGHRPIYLAAFEGHKDIVEVLLSDTKGHRDKPNKAELITKALFAAARAGHVSLIQLLLTHGAQVNVTRFGRSPLTMATGNGESELVSLLIAHGTDPNFVVDPLIVVVIKGHEEIVPMLIPGTANIHRTRALAIAVSQGKRQIAEILLLSGAHPHFYPPEIPSLSNDSSGDREEWV</sequence>
<feature type="repeat" description="ANK" evidence="3">
    <location>
        <begin position="224"/>
        <end position="256"/>
    </location>
</feature>
<dbReference type="Gene3D" id="1.25.40.20">
    <property type="entry name" value="Ankyrin repeat-containing domain"/>
    <property type="match status" value="2"/>
</dbReference>
<dbReference type="Proteomes" id="UP000076449">
    <property type="component" value="Chromosome III"/>
</dbReference>
<dbReference type="Pfam" id="PF12796">
    <property type="entry name" value="Ank_2"/>
    <property type="match status" value="2"/>
</dbReference>
<name>A0A167QAC9_PENCH</name>
<dbReference type="GO" id="GO:0045944">
    <property type="term" value="P:positive regulation of transcription by RNA polymerase II"/>
    <property type="evidence" value="ECO:0007669"/>
    <property type="project" value="TreeGrafter"/>
</dbReference>
<dbReference type="PANTHER" id="PTHR24193:SF121">
    <property type="entry name" value="ADA2A-CONTAINING COMPLEX COMPONENT 3, ISOFORM D"/>
    <property type="match status" value="1"/>
</dbReference>
<evidence type="ECO:0000313" key="4">
    <source>
        <dbReference type="EMBL" id="KZN84518.1"/>
    </source>
</evidence>
<proteinExistence type="predicted"/>
<keyword evidence="1" id="KW-0677">Repeat</keyword>
<dbReference type="SUPFAM" id="SSF48403">
    <property type="entry name" value="Ankyrin repeat"/>
    <property type="match status" value="1"/>
</dbReference>
<dbReference type="PROSITE" id="PS50088">
    <property type="entry name" value="ANK_REPEAT"/>
    <property type="match status" value="3"/>
</dbReference>
<accession>A0A167QAC9</accession>
<dbReference type="InterPro" id="IPR050663">
    <property type="entry name" value="Ankyrin-SOCS_Box"/>
</dbReference>
<feature type="repeat" description="ANK" evidence="3">
    <location>
        <begin position="126"/>
        <end position="155"/>
    </location>
</feature>
<dbReference type="SMART" id="SM00248">
    <property type="entry name" value="ANK"/>
    <property type="match status" value="7"/>
</dbReference>
<dbReference type="GO" id="GO:0005634">
    <property type="term" value="C:nucleus"/>
    <property type="evidence" value="ECO:0007669"/>
    <property type="project" value="TreeGrafter"/>
</dbReference>
<evidence type="ECO:0000256" key="1">
    <source>
        <dbReference type="ARBA" id="ARBA00022737"/>
    </source>
</evidence>
<dbReference type="InterPro" id="IPR036770">
    <property type="entry name" value="Ankyrin_rpt-contain_sf"/>
</dbReference>
<evidence type="ECO:0000256" key="2">
    <source>
        <dbReference type="ARBA" id="ARBA00023043"/>
    </source>
</evidence>
<dbReference type="InterPro" id="IPR002110">
    <property type="entry name" value="Ankyrin_rpt"/>
</dbReference>
<keyword evidence="2 3" id="KW-0040">ANK repeat</keyword>
<dbReference type="AlphaFoldDB" id="A0A167QAC9"/>
<dbReference type="CDD" id="cd09917">
    <property type="entry name" value="F-box_SF"/>
    <property type="match status" value="1"/>
</dbReference>
<dbReference type="GO" id="GO:0000976">
    <property type="term" value="F:transcription cis-regulatory region binding"/>
    <property type="evidence" value="ECO:0007669"/>
    <property type="project" value="TreeGrafter"/>
</dbReference>
<reference evidence="4" key="1">
    <citation type="journal article" date="2014" name="Genome Announc.">
        <title>Complete sequencing and chromosome-scale genome assembly of the industrial progenitor strain P2niaD18 from the penicillin producer Penicillium chrysogenum.</title>
        <authorList>
            <person name="Specht T."/>
            <person name="Dahlmann T.A."/>
            <person name="Zadra I."/>
            <person name="Kurnsteiner H."/>
            <person name="Kuck U."/>
        </authorList>
    </citation>
    <scope>NUCLEOTIDE SEQUENCE [LARGE SCALE GENOMIC DNA]</scope>
    <source>
        <strain evidence="4">P2niaD18</strain>
    </source>
</reference>
<evidence type="ECO:0000256" key="3">
    <source>
        <dbReference type="PROSITE-ProRule" id="PRU00023"/>
    </source>
</evidence>
<dbReference type="PROSITE" id="PS50297">
    <property type="entry name" value="ANK_REP_REGION"/>
    <property type="match status" value="1"/>
</dbReference>
<dbReference type="EMBL" id="CM002800">
    <property type="protein sequence ID" value="KZN84518.1"/>
    <property type="molecule type" value="Genomic_DNA"/>
</dbReference>
<protein>
    <submittedName>
        <fullName evidence="4">Ankyrin repeat and KH domain-containing protein</fullName>
    </submittedName>
</protein>
<gene>
    <name evidence="4" type="ORF">EN45_086580</name>
</gene>
<dbReference type="PRINTS" id="PR01415">
    <property type="entry name" value="ANKYRIN"/>
</dbReference>
<feature type="repeat" description="ANK" evidence="3">
    <location>
        <begin position="196"/>
        <end position="224"/>
    </location>
</feature>